<comment type="caution">
    <text evidence="3">The sequence shown here is derived from an EMBL/GenBank/DDBJ whole genome shotgun (WGS) entry which is preliminary data.</text>
</comment>
<dbReference type="InterPro" id="IPR023213">
    <property type="entry name" value="CAT-like_dom_sf"/>
</dbReference>
<dbReference type="OrthoDB" id="3802848at2"/>
<dbReference type="SUPFAM" id="SSF52777">
    <property type="entry name" value="CoA-dependent acyltransferases"/>
    <property type="match status" value="2"/>
</dbReference>
<feature type="domain" description="AMP-dependent synthetase/ligase" evidence="1">
    <location>
        <begin position="457"/>
        <end position="623"/>
    </location>
</feature>
<dbReference type="GO" id="GO:0005737">
    <property type="term" value="C:cytoplasm"/>
    <property type="evidence" value="ECO:0007669"/>
    <property type="project" value="TreeGrafter"/>
</dbReference>
<dbReference type="AlphaFoldDB" id="A0A5S4EU50"/>
<evidence type="ECO:0000313" key="4">
    <source>
        <dbReference type="Proteomes" id="UP000309128"/>
    </source>
</evidence>
<dbReference type="Pfam" id="PF00668">
    <property type="entry name" value="Condensation"/>
    <property type="match status" value="1"/>
</dbReference>
<evidence type="ECO:0000313" key="3">
    <source>
        <dbReference type="EMBL" id="TMR02585.1"/>
    </source>
</evidence>
<feature type="non-terminal residue" evidence="3">
    <location>
        <position position="1"/>
    </location>
</feature>
<dbReference type="InterPro" id="IPR001242">
    <property type="entry name" value="Condensation_dom"/>
</dbReference>
<dbReference type="Proteomes" id="UP000309128">
    <property type="component" value="Unassembled WGS sequence"/>
</dbReference>
<dbReference type="Gene3D" id="3.30.559.10">
    <property type="entry name" value="Chloramphenicol acetyltransferase-like domain"/>
    <property type="match status" value="1"/>
</dbReference>
<dbReference type="InterPro" id="IPR000873">
    <property type="entry name" value="AMP-dep_synth/lig_dom"/>
</dbReference>
<gene>
    <name evidence="3" type="ORF">ETD86_54205</name>
</gene>
<dbReference type="CDD" id="cd19540">
    <property type="entry name" value="LCL_NRPS-like"/>
    <property type="match status" value="1"/>
</dbReference>
<dbReference type="SUPFAM" id="SSF56801">
    <property type="entry name" value="Acetyl-CoA synthetase-like"/>
    <property type="match status" value="1"/>
</dbReference>
<feature type="non-terminal residue" evidence="3">
    <location>
        <position position="625"/>
    </location>
</feature>
<keyword evidence="4" id="KW-1185">Reference proteome</keyword>
<dbReference type="GO" id="GO:0031177">
    <property type="term" value="F:phosphopantetheine binding"/>
    <property type="evidence" value="ECO:0007669"/>
    <property type="project" value="TreeGrafter"/>
</dbReference>
<dbReference type="Gene3D" id="3.30.559.30">
    <property type="entry name" value="Nonribosomal peptide synthetase, condensation domain"/>
    <property type="match status" value="1"/>
</dbReference>
<evidence type="ECO:0000259" key="2">
    <source>
        <dbReference type="Pfam" id="PF00668"/>
    </source>
</evidence>
<dbReference type="GO" id="GO:0003824">
    <property type="term" value="F:catalytic activity"/>
    <property type="evidence" value="ECO:0007669"/>
    <property type="project" value="InterPro"/>
</dbReference>
<protein>
    <submittedName>
        <fullName evidence="3">Non-ribosomal peptide synthetase</fullName>
    </submittedName>
</protein>
<dbReference type="InterPro" id="IPR020845">
    <property type="entry name" value="AMP-binding_CS"/>
</dbReference>
<dbReference type="GO" id="GO:0044550">
    <property type="term" value="P:secondary metabolite biosynthetic process"/>
    <property type="evidence" value="ECO:0007669"/>
    <property type="project" value="TreeGrafter"/>
</dbReference>
<reference evidence="3 4" key="1">
    <citation type="submission" date="2019-05" db="EMBL/GenBank/DDBJ databases">
        <title>Draft genome sequence of Nonomuraea turkmeniaca DSM 43926.</title>
        <authorList>
            <person name="Saricaoglu S."/>
            <person name="Isik K."/>
        </authorList>
    </citation>
    <scope>NUCLEOTIDE SEQUENCE [LARGE SCALE GENOMIC DNA]</scope>
    <source>
        <strain evidence="3 4">DSM 43926</strain>
    </source>
</reference>
<dbReference type="GO" id="GO:0043041">
    <property type="term" value="P:amino acid activation for nonribosomal peptide biosynthetic process"/>
    <property type="evidence" value="ECO:0007669"/>
    <property type="project" value="TreeGrafter"/>
</dbReference>
<dbReference type="PANTHER" id="PTHR45527">
    <property type="entry name" value="NONRIBOSOMAL PEPTIDE SYNTHETASE"/>
    <property type="match status" value="1"/>
</dbReference>
<dbReference type="FunFam" id="3.40.50.980:FF:000001">
    <property type="entry name" value="Non-ribosomal peptide synthetase"/>
    <property type="match status" value="1"/>
</dbReference>
<feature type="domain" description="Condensation" evidence="2">
    <location>
        <begin position="3"/>
        <end position="435"/>
    </location>
</feature>
<dbReference type="Gene3D" id="3.40.50.980">
    <property type="match status" value="2"/>
</dbReference>
<dbReference type="PANTHER" id="PTHR45527:SF1">
    <property type="entry name" value="FATTY ACID SYNTHASE"/>
    <property type="match status" value="1"/>
</dbReference>
<dbReference type="Pfam" id="PF00501">
    <property type="entry name" value="AMP-binding"/>
    <property type="match status" value="1"/>
</dbReference>
<dbReference type="PROSITE" id="PS00455">
    <property type="entry name" value="AMP_BINDING"/>
    <property type="match status" value="1"/>
</dbReference>
<organism evidence="3 4">
    <name type="scientific">Nonomuraea turkmeniaca</name>
    <dbReference type="NCBI Taxonomy" id="103838"/>
    <lineage>
        <taxon>Bacteria</taxon>
        <taxon>Bacillati</taxon>
        <taxon>Actinomycetota</taxon>
        <taxon>Actinomycetes</taxon>
        <taxon>Streptosporangiales</taxon>
        <taxon>Streptosporangiaceae</taxon>
        <taxon>Nonomuraea</taxon>
    </lineage>
</organism>
<proteinExistence type="predicted"/>
<dbReference type="GO" id="GO:0008610">
    <property type="term" value="P:lipid biosynthetic process"/>
    <property type="evidence" value="ECO:0007669"/>
    <property type="project" value="UniProtKB-ARBA"/>
</dbReference>
<sequence length="625" mass="66436">PSATYNIPTTVRLTGELDVPALAAALRDVIGRHESLRTIFPAVDGEPYQRVLDAGELEWGLEVRQIEPEDVTEAVGRATAYAFDLSSEIPIRAWLFEPAGSDERVLVLVVHHIAGDGWSMAALGRDVSTAYAARVRGVAPVWEPLRVQYADYALWQRELLGAESDSGSLLSSQVEYWRQALAGAPEELVLPADRSRPVVAGHRGYRVPVRVSAEVHERLVELARAEGVTAFMVVQAAFAVLLSRLGAGTDVPIGAAVAGRTDEALNDLVGFFVNTLVIRTDLSGDPEFRQVLARVREASLGALAHQDVPFERLVEELAPVRSLARHPLFQVMVTVQNTERAALELPGVEGGGVSAGEGPVLVPVKFDVDLVVREVFDEQGRPAGLRGALTGSADLFDVGSVEAIVQRWVRVLEGVTAAPDVRLHEVEVLDRRERDLVLEGWNDTAAAVAGSTVVELFQRQVAATPTAVAVVCEESRLTYAELDARANQLAHCLRGIGVGPESVVGLCLPRGVEMVAAIVGVWKAGAAYLPIDPSNPADRVAFMLADARVAALVGQEDLVEGLPVGGRPMIAVDDLDPVVGGEVAPVPSVRVDPAGLAYVIYTSGSTGVPKGVGVGHGSLVNLVSV</sequence>
<evidence type="ECO:0000259" key="1">
    <source>
        <dbReference type="Pfam" id="PF00501"/>
    </source>
</evidence>
<dbReference type="EMBL" id="VCKY01000513">
    <property type="protein sequence ID" value="TMR02585.1"/>
    <property type="molecule type" value="Genomic_DNA"/>
</dbReference>
<name>A0A5S4EU50_9ACTN</name>
<accession>A0A5S4EU50</accession>